<gene>
    <name evidence="2" type="ORF">HHL22_18505</name>
</gene>
<comment type="caution">
    <text evidence="2">The sequence shown here is derived from an EMBL/GenBank/DDBJ whole genome shotgun (WGS) entry which is preliminary data.</text>
</comment>
<evidence type="ECO:0008006" key="4">
    <source>
        <dbReference type="Google" id="ProtNLM"/>
    </source>
</evidence>
<evidence type="ECO:0000313" key="2">
    <source>
        <dbReference type="EMBL" id="NML67201.1"/>
    </source>
</evidence>
<protein>
    <recommendedName>
        <fullName evidence="4">Anti-sigma factor</fullName>
    </recommendedName>
</protein>
<keyword evidence="1" id="KW-0472">Membrane</keyword>
<name>A0A7Y0FP28_9BACT</name>
<feature type="transmembrane region" description="Helical" evidence="1">
    <location>
        <begin position="87"/>
        <end position="107"/>
    </location>
</feature>
<dbReference type="RefSeq" id="WP_169532883.1">
    <property type="nucleotide sequence ID" value="NZ_JABBGH010000003.1"/>
</dbReference>
<keyword evidence="1" id="KW-0812">Transmembrane</keyword>
<dbReference type="AlphaFoldDB" id="A0A7Y0FP28"/>
<evidence type="ECO:0000313" key="3">
    <source>
        <dbReference type="Proteomes" id="UP000559626"/>
    </source>
</evidence>
<evidence type="ECO:0000256" key="1">
    <source>
        <dbReference type="SAM" id="Phobius"/>
    </source>
</evidence>
<dbReference type="Proteomes" id="UP000559626">
    <property type="component" value="Unassembled WGS sequence"/>
</dbReference>
<sequence length="274" mass="30057">MEPIKPYSLEDFAERHRADFDLHEPRPELWDVLLSRLDADQQPSPASQPRLSVLATDAPSPVPAAAQLAPPALPQLALRTQRRRWQYAGLALALAALVVAAGLGELWKTQHPPLIMARAARLKAADSRRDAADAALYLGADASVMAASQGGSNGNARLDTAVHGMERYYAAQLQDRQDQLRQLAPDTEAEWVPALVSLDSSYQQLKRDLPSHPQPEVVLTAMNRNLQFRLDILDRQLELRGADQLAQNPSTLGGDYTLADSRSVADNVGHHHAR</sequence>
<reference evidence="2 3" key="1">
    <citation type="submission" date="2020-04" db="EMBL/GenBank/DDBJ databases">
        <title>Hymenobacter polaris sp. nov., isolated from Arctic soil.</title>
        <authorList>
            <person name="Dahal R.H."/>
        </authorList>
    </citation>
    <scope>NUCLEOTIDE SEQUENCE [LARGE SCALE GENOMIC DNA]</scope>
    <source>
        <strain evidence="2 3">RP-2-7</strain>
    </source>
</reference>
<proteinExistence type="predicted"/>
<accession>A0A7Y0FP28</accession>
<dbReference type="EMBL" id="JABBGH010000003">
    <property type="protein sequence ID" value="NML67201.1"/>
    <property type="molecule type" value="Genomic_DNA"/>
</dbReference>
<keyword evidence="3" id="KW-1185">Reference proteome</keyword>
<keyword evidence="1" id="KW-1133">Transmembrane helix</keyword>
<organism evidence="2 3">
    <name type="scientific">Hymenobacter polaris</name>
    <dbReference type="NCBI Taxonomy" id="2682546"/>
    <lineage>
        <taxon>Bacteria</taxon>
        <taxon>Pseudomonadati</taxon>
        <taxon>Bacteroidota</taxon>
        <taxon>Cytophagia</taxon>
        <taxon>Cytophagales</taxon>
        <taxon>Hymenobacteraceae</taxon>
        <taxon>Hymenobacter</taxon>
    </lineage>
</organism>